<evidence type="ECO:0000256" key="1">
    <source>
        <dbReference type="SAM" id="SignalP"/>
    </source>
</evidence>
<protein>
    <submittedName>
        <fullName evidence="2">Cardiolipin synthetase</fullName>
    </submittedName>
</protein>
<feature type="chain" id="PRO_5019096061" evidence="1">
    <location>
        <begin position="20"/>
        <end position="209"/>
    </location>
</feature>
<accession>A0A444VIJ2</accession>
<name>A0A444VIJ2_9FLAO</name>
<dbReference type="RefSeq" id="WP_129655614.1">
    <property type="nucleotide sequence ID" value="NZ_ML142913.1"/>
</dbReference>
<dbReference type="Proteomes" id="UP000290261">
    <property type="component" value="Unassembled WGS sequence"/>
</dbReference>
<keyword evidence="1" id="KW-0732">Signal</keyword>
<dbReference type="AlphaFoldDB" id="A0A444VIJ2"/>
<keyword evidence="3" id="KW-1185">Reference proteome</keyword>
<proteinExistence type="predicted"/>
<evidence type="ECO:0000313" key="3">
    <source>
        <dbReference type="Proteomes" id="UP000290261"/>
    </source>
</evidence>
<dbReference type="PROSITE" id="PS51257">
    <property type="entry name" value="PROKAR_LIPOPROTEIN"/>
    <property type="match status" value="1"/>
</dbReference>
<feature type="signal peptide" evidence="1">
    <location>
        <begin position="1"/>
        <end position="19"/>
    </location>
</feature>
<evidence type="ECO:0000313" key="2">
    <source>
        <dbReference type="EMBL" id="RYC50586.1"/>
    </source>
</evidence>
<comment type="caution">
    <text evidence="2">The sequence shown here is derived from an EMBL/GenBank/DDBJ whole genome shotgun (WGS) entry which is preliminary data.</text>
</comment>
<organism evidence="2 3">
    <name type="scientific">Flagellimonas olearia</name>
    <dbReference type="NCBI Taxonomy" id="552546"/>
    <lineage>
        <taxon>Bacteria</taxon>
        <taxon>Pseudomonadati</taxon>
        <taxon>Bacteroidota</taxon>
        <taxon>Flavobacteriia</taxon>
        <taxon>Flavobacteriales</taxon>
        <taxon>Flavobacteriaceae</taxon>
        <taxon>Flagellimonas</taxon>
    </lineage>
</organism>
<dbReference type="EMBL" id="JJMP01000009">
    <property type="protein sequence ID" value="RYC50586.1"/>
    <property type="molecule type" value="Genomic_DNA"/>
</dbReference>
<gene>
    <name evidence="2" type="ORF">DN53_18335</name>
</gene>
<reference evidence="2 3" key="1">
    <citation type="submission" date="2014-04" db="EMBL/GenBank/DDBJ databases">
        <title>Whole genome of Muricauda olearia.</title>
        <authorList>
            <person name="Zhang X.-H."/>
            <person name="Tang K."/>
        </authorList>
    </citation>
    <scope>NUCLEOTIDE SEQUENCE [LARGE SCALE GENOMIC DNA]</scope>
    <source>
        <strain evidence="2 3">Th120</strain>
    </source>
</reference>
<sequence length="209" mass="24532">MKLQFVALSLLLLSGCSTAKLVGTWKNPDHVIFDAYKVLVVGMAKDENVRMDFESKLVKKLEDKGVEAMRSIDIFDVEFTTSQKSEEELSEVEEQLLDKDFDAILFTKILKADSKRTLKERINNIDRMFMRFSTDYLEHQDIYYDPESYDSFNIYHLETSLYCICIGKERELIWRGNIDVTESPKVEKTIDAYIKLITDEMERQDIIFY</sequence>